<feature type="non-terminal residue" evidence="1">
    <location>
        <position position="1"/>
    </location>
</feature>
<dbReference type="Proteomes" id="UP000499080">
    <property type="component" value="Unassembled WGS sequence"/>
</dbReference>
<organism evidence="1 2">
    <name type="scientific">Araneus ventricosus</name>
    <name type="common">Orbweaver spider</name>
    <name type="synonym">Epeira ventricosa</name>
    <dbReference type="NCBI Taxonomy" id="182803"/>
    <lineage>
        <taxon>Eukaryota</taxon>
        <taxon>Metazoa</taxon>
        <taxon>Ecdysozoa</taxon>
        <taxon>Arthropoda</taxon>
        <taxon>Chelicerata</taxon>
        <taxon>Arachnida</taxon>
        <taxon>Araneae</taxon>
        <taxon>Araneomorphae</taxon>
        <taxon>Entelegynae</taxon>
        <taxon>Araneoidea</taxon>
        <taxon>Araneidae</taxon>
        <taxon>Araneus</taxon>
    </lineage>
</organism>
<accession>A0A4Y1ZPN1</accession>
<dbReference type="AlphaFoldDB" id="A0A4Y1ZPN1"/>
<keyword evidence="2" id="KW-1185">Reference proteome</keyword>
<evidence type="ECO:0000313" key="1">
    <source>
        <dbReference type="EMBL" id="GBL61169.1"/>
    </source>
</evidence>
<sequence>EDEKGRQRYATEIGRLPLRHDKLTLRPDFPSPDLTKLVDPCRALDSCP</sequence>
<reference evidence="1 2" key="1">
    <citation type="journal article" date="2019" name="Sci. Rep.">
        <title>Orb-weaving spider Araneus ventricosus genome elucidates the spidroin gene catalogue.</title>
        <authorList>
            <person name="Kono N."/>
            <person name="Nakamura H."/>
            <person name="Ohtoshi R."/>
            <person name="Moran D.A.P."/>
            <person name="Shinohara A."/>
            <person name="Yoshida Y."/>
            <person name="Fujiwara M."/>
            <person name="Mori M."/>
            <person name="Tomita M."/>
            <person name="Arakawa K."/>
        </authorList>
    </citation>
    <scope>NUCLEOTIDE SEQUENCE [LARGE SCALE GENOMIC DNA]</scope>
</reference>
<gene>
    <name evidence="1" type="ORF">AVEN_27454_1</name>
</gene>
<proteinExistence type="predicted"/>
<protein>
    <submittedName>
        <fullName evidence="1">Uncharacterized protein</fullName>
    </submittedName>
</protein>
<name>A0A4Y1ZPN1_ARAVE</name>
<comment type="caution">
    <text evidence="1">The sequence shown here is derived from an EMBL/GenBank/DDBJ whole genome shotgun (WGS) entry which is preliminary data.</text>
</comment>
<evidence type="ECO:0000313" key="2">
    <source>
        <dbReference type="Proteomes" id="UP000499080"/>
    </source>
</evidence>
<dbReference type="EMBL" id="BGPR01151885">
    <property type="protein sequence ID" value="GBL61169.1"/>
    <property type="molecule type" value="Genomic_DNA"/>
</dbReference>